<dbReference type="InterPro" id="IPR010254">
    <property type="entry name" value="B12-dep_deHydtase_bsu"/>
</dbReference>
<dbReference type="Pfam" id="PF02288">
    <property type="entry name" value="Dehydratase_MU"/>
    <property type="match status" value="1"/>
</dbReference>
<protein>
    <submittedName>
        <fullName evidence="3">Propanediol dehydratase medium subunit</fullName>
    </submittedName>
</protein>
<name>A0A0R2LBZ6_9LACO</name>
<sequence length="237" mass="25570">MADVDVALLRKIVQEVIKETNDASQPISFKSEDQPTPATEAPVASKKVPAGMDAPKQLDWFKHVGPAKQGTAVDEVVVAVLPGFAEHLTENMTGLSHKDILRQVTAGIEEEGLRARVIKVYRTADVSFAGAEGDKLSGSGIGIAIQSKGTAIIHQRDEEPLSNLELFPQAPVLTLDTYRAIGVNAAKYAKGESPTPVPTVNDQMARVQYQAKSALMHIKETKYVVLGKQAEEIQVSF</sequence>
<dbReference type="PATRIC" id="fig|348151.3.peg.1648"/>
<dbReference type="EMBL" id="BJUD01000002">
    <property type="protein sequence ID" value="GEK27860.1"/>
    <property type="molecule type" value="Genomic_DNA"/>
</dbReference>
<evidence type="ECO:0000313" key="3">
    <source>
        <dbReference type="EMBL" id="KRN96215.1"/>
    </source>
</evidence>
<proteinExistence type="predicted"/>
<feature type="region of interest" description="Disordered" evidence="1">
    <location>
        <begin position="24"/>
        <end position="48"/>
    </location>
</feature>
<organism evidence="3 4">
    <name type="scientific">Furfurilactobacillus siliginis</name>
    <dbReference type="NCBI Taxonomy" id="348151"/>
    <lineage>
        <taxon>Bacteria</taxon>
        <taxon>Bacillati</taxon>
        <taxon>Bacillota</taxon>
        <taxon>Bacilli</taxon>
        <taxon>Lactobacillales</taxon>
        <taxon>Lactobacillaceae</taxon>
        <taxon>Furfurilactobacillus</taxon>
    </lineage>
</organism>
<keyword evidence="4" id="KW-1185">Reference proteome</keyword>
<dbReference type="Proteomes" id="UP000051139">
    <property type="component" value="Unassembled WGS sequence"/>
</dbReference>
<dbReference type="OrthoDB" id="4218at2"/>
<dbReference type="Gene3D" id="3.40.50.10150">
    <property type="entry name" value="B12-dependent dehydatase associated subunit"/>
    <property type="match status" value="1"/>
</dbReference>
<gene>
    <name evidence="2" type="primary">PduD</name>
    <name evidence="3" type="ORF">IV55_GL001601</name>
    <name evidence="2" type="ORF">LSI01_01710</name>
</gene>
<dbReference type="InterPro" id="IPR003208">
    <property type="entry name" value="Dehydtase/Dehydtase_re"/>
</dbReference>
<dbReference type="Proteomes" id="UP000321429">
    <property type="component" value="Unassembled WGS sequence"/>
</dbReference>
<comment type="caution">
    <text evidence="3">The sequence shown here is derived from an EMBL/GenBank/DDBJ whole genome shotgun (WGS) entry which is preliminary data.</text>
</comment>
<reference evidence="2 5" key="2">
    <citation type="submission" date="2019-07" db="EMBL/GenBank/DDBJ databases">
        <title>Whole genome shotgun sequence of Lactobacillus siliginis NBRC 101315.</title>
        <authorList>
            <person name="Hosoyama A."/>
            <person name="Uohara A."/>
            <person name="Ohji S."/>
            <person name="Ichikawa N."/>
        </authorList>
    </citation>
    <scope>NUCLEOTIDE SEQUENCE [LARGE SCALE GENOMIC DNA]</scope>
    <source>
        <strain evidence="2 5">NBRC 101315</strain>
    </source>
</reference>
<evidence type="ECO:0000313" key="4">
    <source>
        <dbReference type="Proteomes" id="UP000051139"/>
    </source>
</evidence>
<dbReference type="PIRSF" id="PIRSF018506">
    <property type="entry name" value="Prpndl_dhdrts_md"/>
    <property type="match status" value="1"/>
</dbReference>
<dbReference type="InterPro" id="IPR025541">
    <property type="entry name" value="Ppandiol/glycerol_DHydtase_msu"/>
</dbReference>
<dbReference type="RefSeq" id="WP_057810043.1">
    <property type="nucleotide sequence ID" value="NZ_BJUD01000002.1"/>
</dbReference>
<dbReference type="AlphaFoldDB" id="A0A0R2LBZ6"/>
<dbReference type="NCBIfam" id="NF011616">
    <property type="entry name" value="PRK15042.1"/>
    <property type="match status" value="1"/>
</dbReference>
<evidence type="ECO:0000256" key="1">
    <source>
        <dbReference type="SAM" id="MobiDB-lite"/>
    </source>
</evidence>
<dbReference type="SUPFAM" id="SSF52968">
    <property type="entry name" value="B12-dependent dehydatase associated subunit"/>
    <property type="match status" value="1"/>
</dbReference>
<accession>A0A0R2LBZ6</accession>
<reference evidence="3 4" key="1">
    <citation type="journal article" date="2015" name="Genome Announc.">
        <title>Expanding the biotechnology potential of lactobacilli through comparative genomics of 213 strains and associated genera.</title>
        <authorList>
            <person name="Sun Z."/>
            <person name="Harris H.M."/>
            <person name="McCann A."/>
            <person name="Guo C."/>
            <person name="Argimon S."/>
            <person name="Zhang W."/>
            <person name="Yang X."/>
            <person name="Jeffery I.B."/>
            <person name="Cooney J.C."/>
            <person name="Kagawa T.F."/>
            <person name="Liu W."/>
            <person name="Song Y."/>
            <person name="Salvetti E."/>
            <person name="Wrobel A."/>
            <person name="Rasinkangas P."/>
            <person name="Parkhill J."/>
            <person name="Rea M.C."/>
            <person name="O'Sullivan O."/>
            <person name="Ritari J."/>
            <person name="Douillard F.P."/>
            <person name="Paul Ross R."/>
            <person name="Yang R."/>
            <person name="Briner A.E."/>
            <person name="Felis G.E."/>
            <person name="de Vos W.M."/>
            <person name="Barrangou R."/>
            <person name="Klaenhammer T.R."/>
            <person name="Caufield P.W."/>
            <person name="Cui Y."/>
            <person name="Zhang H."/>
            <person name="O'Toole P.W."/>
        </authorList>
    </citation>
    <scope>NUCLEOTIDE SEQUENCE [LARGE SCALE GENOMIC DNA]</scope>
    <source>
        <strain evidence="3 4">DSM 22696</strain>
    </source>
</reference>
<evidence type="ECO:0000313" key="5">
    <source>
        <dbReference type="Proteomes" id="UP000321429"/>
    </source>
</evidence>
<evidence type="ECO:0000313" key="2">
    <source>
        <dbReference type="EMBL" id="GEK27860.1"/>
    </source>
</evidence>
<dbReference type="EMBL" id="JQCB01000005">
    <property type="protein sequence ID" value="KRN96215.1"/>
    <property type="molecule type" value="Genomic_DNA"/>
</dbReference>
<dbReference type="STRING" id="348151.IV55_GL001601"/>